<feature type="domain" description="Plant heme peroxidase family profile" evidence="11">
    <location>
        <begin position="77"/>
        <end position="239"/>
    </location>
</feature>
<keyword evidence="5 10" id="KW-0560">Oxidoreductase</keyword>
<dbReference type="GO" id="GO:0140825">
    <property type="term" value="F:lactoperoxidase activity"/>
    <property type="evidence" value="ECO:0007669"/>
    <property type="project" value="UniProtKB-EC"/>
</dbReference>
<name>A0A2G5DBI2_AQUCA</name>
<protein>
    <recommendedName>
        <fullName evidence="10">Peroxidase</fullName>
        <ecNumber evidence="10">1.11.1.7</ecNumber>
    </recommendedName>
</protein>
<reference evidence="12 13" key="1">
    <citation type="submission" date="2017-09" db="EMBL/GenBank/DDBJ databases">
        <title>WGS assembly of Aquilegia coerulea Goldsmith.</title>
        <authorList>
            <person name="Hodges S."/>
            <person name="Kramer E."/>
            <person name="Nordborg M."/>
            <person name="Tomkins J."/>
            <person name="Borevitz J."/>
            <person name="Derieg N."/>
            <person name="Yan J."/>
            <person name="Mihaltcheva S."/>
            <person name="Hayes R.D."/>
            <person name="Rokhsar D."/>
        </authorList>
    </citation>
    <scope>NUCLEOTIDE SEQUENCE [LARGE SCALE GENOMIC DNA]</scope>
    <source>
        <strain evidence="13">cv. Goldsmith</strain>
    </source>
</reference>
<comment type="function">
    <text evidence="10">Removal of H(2)O(2), oxidation of toxic reductants, biosynthesis and degradation of lignin, suberization, auxin catabolism, response to environmental stresses such as wounding, pathogen attack and oxidative stress.</text>
</comment>
<evidence type="ECO:0000256" key="5">
    <source>
        <dbReference type="ARBA" id="ARBA00023002"/>
    </source>
</evidence>
<dbReference type="PANTHER" id="PTHR31235">
    <property type="entry name" value="PEROXIDASE 25-RELATED"/>
    <property type="match status" value="1"/>
</dbReference>
<dbReference type="GO" id="GO:0006979">
    <property type="term" value="P:response to oxidative stress"/>
    <property type="evidence" value="ECO:0007669"/>
    <property type="project" value="UniProtKB-UniRule"/>
</dbReference>
<keyword evidence="10" id="KW-0376">Hydrogen peroxide</keyword>
<evidence type="ECO:0000256" key="1">
    <source>
        <dbReference type="ARBA" id="ARBA00000189"/>
    </source>
</evidence>
<dbReference type="Proteomes" id="UP000230069">
    <property type="component" value="Unassembled WGS sequence"/>
</dbReference>
<dbReference type="GO" id="GO:0042744">
    <property type="term" value="P:hydrogen peroxide catabolic process"/>
    <property type="evidence" value="ECO:0007669"/>
    <property type="project" value="UniProtKB-KW"/>
</dbReference>
<comment type="cofactor">
    <cofactor evidence="10">
        <name>heme b</name>
        <dbReference type="ChEBI" id="CHEBI:60344"/>
    </cofactor>
    <text evidence="10">Binds 1 heme b (iron(II)-protoporphyrin IX) group per subunit.</text>
</comment>
<dbReference type="InterPro" id="IPR000823">
    <property type="entry name" value="Peroxidase_pln"/>
</dbReference>
<dbReference type="GO" id="GO:0005576">
    <property type="term" value="C:extracellular region"/>
    <property type="evidence" value="ECO:0007669"/>
    <property type="project" value="UniProtKB-SubCell"/>
</dbReference>
<dbReference type="OrthoDB" id="2113341at2759"/>
<feature type="binding site" evidence="9">
    <location>
        <position position="127"/>
    </location>
    <ligand>
        <name>Ca(2+)</name>
        <dbReference type="ChEBI" id="CHEBI:29108"/>
        <label>1</label>
    </ligand>
</feature>
<comment type="cofactor">
    <cofactor evidence="9 10">
        <name>Ca(2+)</name>
        <dbReference type="ChEBI" id="CHEBI:29108"/>
    </cofactor>
    <text evidence="9 10">Binds 2 calcium ions per subunit.</text>
</comment>
<keyword evidence="10" id="KW-0964">Secreted</keyword>
<evidence type="ECO:0000313" key="13">
    <source>
        <dbReference type="Proteomes" id="UP000230069"/>
    </source>
</evidence>
<dbReference type="Gene3D" id="1.10.520.10">
    <property type="match status" value="1"/>
</dbReference>
<evidence type="ECO:0000256" key="2">
    <source>
        <dbReference type="ARBA" id="ARBA00022559"/>
    </source>
</evidence>
<dbReference type="AlphaFoldDB" id="A0A2G5DBI2"/>
<evidence type="ECO:0000259" key="11">
    <source>
        <dbReference type="PROSITE" id="PS50873"/>
    </source>
</evidence>
<evidence type="ECO:0000256" key="9">
    <source>
        <dbReference type="PIRSR" id="PIRSR600823-3"/>
    </source>
</evidence>
<dbReference type="SUPFAM" id="SSF48113">
    <property type="entry name" value="Heme-dependent peroxidases"/>
    <property type="match status" value="1"/>
</dbReference>
<gene>
    <name evidence="12" type="ORF">AQUCO_02400148v1</name>
</gene>
<dbReference type="STRING" id="218851.A0A2G5DBI2"/>
<feature type="binding site" evidence="9">
    <location>
        <position position="114"/>
    </location>
    <ligand>
        <name>Ca(2+)</name>
        <dbReference type="ChEBI" id="CHEBI:29108"/>
        <label>1</label>
    </ligand>
</feature>
<keyword evidence="2 10" id="KW-0575">Peroxidase</keyword>
<dbReference type="PRINTS" id="PR00458">
    <property type="entry name" value="PEROXIDASE"/>
</dbReference>
<feature type="active site" description="Proton acceptor" evidence="7">
    <location>
        <position position="104"/>
    </location>
</feature>
<dbReference type="Pfam" id="PF00141">
    <property type="entry name" value="peroxidase"/>
    <property type="match status" value="1"/>
</dbReference>
<comment type="similarity">
    <text evidence="10">Belongs to the peroxidase family. Classical plant (class III) peroxidase subfamily.</text>
</comment>
<dbReference type="InParanoid" id="A0A2G5DBI2"/>
<feature type="binding site" evidence="8">
    <location>
        <position position="201"/>
    </location>
    <ligand>
        <name>substrate</name>
    </ligand>
</feature>
<keyword evidence="13" id="KW-1185">Reference proteome</keyword>
<keyword evidence="4 9" id="KW-0479">Metal-binding</keyword>
<feature type="binding site" evidence="9">
    <location>
        <position position="105"/>
    </location>
    <ligand>
        <name>Ca(2+)</name>
        <dbReference type="ChEBI" id="CHEBI:29108"/>
        <label>1</label>
    </ligand>
</feature>
<comment type="subcellular location">
    <subcellularLocation>
        <location evidence="10">Secreted</location>
    </subcellularLocation>
</comment>
<evidence type="ECO:0000256" key="7">
    <source>
        <dbReference type="PIRSR" id="PIRSR600823-1"/>
    </source>
</evidence>
<evidence type="ECO:0000256" key="8">
    <source>
        <dbReference type="PIRSR" id="PIRSR600823-2"/>
    </source>
</evidence>
<sequence length="311" mass="35317">MDVRRRRRTRTPEEREAILIRREEEIRREDRRKTILSGEQINKGSSSFSWIPSLLYFNNEIKIGDSIDFEYDYYNDEELVESMMRYLYKTQTDVTPALLCLVFHDFLIQKRDGSVLMDSLNAGNQSEKDTVPNWSMKGFNIIEKSKSKVEEECPATVSYVDILILAAREGIILAGCPYYPVTTGRSNSLVSFPEIAAFDIPSPNDDLSKTITLFASRGFTSASSRDGNDNIMYIGGAEITQPNFFYNGTVVGHCLEGFISPFCDIERMTPLSFPSPQSDNRTNPRLINTLPSPAIMRLMIKDDSISYLIAC</sequence>
<dbReference type="InterPro" id="IPR002016">
    <property type="entry name" value="Haem_peroxidase"/>
</dbReference>
<evidence type="ECO:0000256" key="6">
    <source>
        <dbReference type="ARBA" id="ARBA00023004"/>
    </source>
</evidence>
<dbReference type="GO" id="GO:0046872">
    <property type="term" value="F:metal ion binding"/>
    <property type="evidence" value="ECO:0007669"/>
    <property type="project" value="UniProtKB-UniRule"/>
</dbReference>
<keyword evidence="9 10" id="KW-0106">Calcium</keyword>
<dbReference type="EC" id="1.11.1.7" evidence="10"/>
<keyword evidence="3 10" id="KW-0349">Heme</keyword>
<proteinExistence type="inferred from homology"/>
<evidence type="ECO:0000256" key="3">
    <source>
        <dbReference type="ARBA" id="ARBA00022617"/>
    </source>
</evidence>
<comment type="catalytic activity">
    <reaction evidence="1 10">
        <text>2 a phenolic donor + H2O2 = 2 a phenolic radical donor + 2 H2O</text>
        <dbReference type="Rhea" id="RHEA:56136"/>
        <dbReference type="ChEBI" id="CHEBI:15377"/>
        <dbReference type="ChEBI" id="CHEBI:16240"/>
        <dbReference type="ChEBI" id="CHEBI:139520"/>
        <dbReference type="ChEBI" id="CHEBI:139521"/>
        <dbReference type="EC" id="1.11.1.7"/>
    </reaction>
</comment>
<dbReference type="PROSITE" id="PS50873">
    <property type="entry name" value="PEROXIDASE_4"/>
    <property type="match status" value="1"/>
</dbReference>
<dbReference type="GO" id="GO:0020037">
    <property type="term" value="F:heme binding"/>
    <property type="evidence" value="ECO:0007669"/>
    <property type="project" value="UniProtKB-UniRule"/>
</dbReference>
<organism evidence="12 13">
    <name type="scientific">Aquilegia coerulea</name>
    <name type="common">Rocky mountain columbine</name>
    <dbReference type="NCBI Taxonomy" id="218851"/>
    <lineage>
        <taxon>Eukaryota</taxon>
        <taxon>Viridiplantae</taxon>
        <taxon>Streptophyta</taxon>
        <taxon>Embryophyta</taxon>
        <taxon>Tracheophyta</taxon>
        <taxon>Spermatophyta</taxon>
        <taxon>Magnoliopsida</taxon>
        <taxon>Ranunculales</taxon>
        <taxon>Ranunculaceae</taxon>
        <taxon>Thalictroideae</taxon>
        <taxon>Aquilegia</taxon>
    </lineage>
</organism>
<feature type="binding site" evidence="9">
    <location>
        <position position="112"/>
    </location>
    <ligand>
        <name>Ca(2+)</name>
        <dbReference type="ChEBI" id="CHEBI:29108"/>
        <label>1</label>
    </ligand>
</feature>
<evidence type="ECO:0000313" key="12">
    <source>
        <dbReference type="EMBL" id="PIA40885.1"/>
    </source>
</evidence>
<evidence type="ECO:0000256" key="4">
    <source>
        <dbReference type="ARBA" id="ARBA00022723"/>
    </source>
</evidence>
<evidence type="ECO:0000256" key="10">
    <source>
        <dbReference type="RuleBase" id="RU362060"/>
    </source>
</evidence>
<dbReference type="EMBL" id="KZ305041">
    <property type="protein sequence ID" value="PIA40885.1"/>
    <property type="molecule type" value="Genomic_DNA"/>
</dbReference>
<accession>A0A2G5DBI2</accession>
<keyword evidence="6 10" id="KW-0408">Iron</keyword>
<dbReference type="InterPro" id="IPR010255">
    <property type="entry name" value="Haem_peroxidase_sf"/>
</dbReference>
<dbReference type="PRINTS" id="PR00461">
    <property type="entry name" value="PLPEROXIDASE"/>
</dbReference>